<comment type="caution">
    <text evidence="1">The sequence shown here is derived from an EMBL/GenBank/DDBJ whole genome shotgun (WGS) entry which is preliminary data.</text>
</comment>
<evidence type="ECO:0000313" key="1">
    <source>
        <dbReference type="EMBL" id="KAJ3811952.1"/>
    </source>
</evidence>
<accession>A0ACC1U4J2</accession>
<proteinExistence type="predicted"/>
<evidence type="ECO:0000313" key="2">
    <source>
        <dbReference type="Proteomes" id="UP001163835"/>
    </source>
</evidence>
<keyword evidence="2" id="KW-1185">Reference proteome</keyword>
<gene>
    <name evidence="1" type="ORF">F5876DRAFT_38590</name>
</gene>
<organism evidence="1 2">
    <name type="scientific">Lentinula aff. lateritia</name>
    <dbReference type="NCBI Taxonomy" id="2804960"/>
    <lineage>
        <taxon>Eukaryota</taxon>
        <taxon>Fungi</taxon>
        <taxon>Dikarya</taxon>
        <taxon>Basidiomycota</taxon>
        <taxon>Agaricomycotina</taxon>
        <taxon>Agaricomycetes</taxon>
        <taxon>Agaricomycetidae</taxon>
        <taxon>Agaricales</taxon>
        <taxon>Marasmiineae</taxon>
        <taxon>Omphalotaceae</taxon>
        <taxon>Lentinula</taxon>
    </lineage>
</organism>
<dbReference type="EMBL" id="MU795040">
    <property type="protein sequence ID" value="KAJ3811952.1"/>
    <property type="molecule type" value="Genomic_DNA"/>
</dbReference>
<protein>
    <submittedName>
        <fullName evidence="1">Uncharacterized protein</fullName>
    </submittedName>
</protein>
<dbReference type="Proteomes" id="UP001163835">
    <property type="component" value="Unassembled WGS sequence"/>
</dbReference>
<reference evidence="1" key="1">
    <citation type="submission" date="2022-09" db="EMBL/GenBank/DDBJ databases">
        <title>A Global Phylogenomic Analysis of the Shiitake Genus Lentinula.</title>
        <authorList>
            <consortium name="DOE Joint Genome Institute"/>
            <person name="Sierra-Patev S."/>
            <person name="Min B."/>
            <person name="Naranjo-Ortiz M."/>
            <person name="Looney B."/>
            <person name="Konkel Z."/>
            <person name="Slot J.C."/>
            <person name="Sakamoto Y."/>
            <person name="Steenwyk J.L."/>
            <person name="Rokas A."/>
            <person name="Carro J."/>
            <person name="Camarero S."/>
            <person name="Ferreira P."/>
            <person name="Molpeceres G."/>
            <person name="Ruiz-Duenas F.J."/>
            <person name="Serrano A."/>
            <person name="Henrissat B."/>
            <person name="Drula E."/>
            <person name="Hughes K.W."/>
            <person name="Mata J.L."/>
            <person name="Ishikawa N.K."/>
            <person name="Vargas-Isla R."/>
            <person name="Ushijima S."/>
            <person name="Smith C.A."/>
            <person name="Ahrendt S."/>
            <person name="Andreopoulos W."/>
            <person name="He G."/>
            <person name="Labutti K."/>
            <person name="Lipzen A."/>
            <person name="Ng V."/>
            <person name="Riley R."/>
            <person name="Sandor L."/>
            <person name="Barry K."/>
            <person name="Martinez A.T."/>
            <person name="Xiao Y."/>
            <person name="Gibbons J.G."/>
            <person name="Terashima K."/>
            <person name="Grigoriev I.V."/>
            <person name="Hibbett D.S."/>
        </authorList>
    </citation>
    <scope>NUCLEOTIDE SEQUENCE</scope>
    <source>
        <strain evidence="1">TMI1499</strain>
    </source>
</reference>
<name>A0ACC1U4J2_9AGAR</name>
<sequence>MLSDGAINTIPNVMLTRQTKLSELHTYPLNVSVAYPSTGQYYVGHLIPNDPSAWRNIQSEIQYSLGSPCGQVNNAQVHVLVNELGETVPCIRKFATCQGIKICPFMSSDISPFIHSRVTADSLEKHRQLLHRSVELTTEEDVYMQTLALWSTFRDYGCLFQLDEVTAYGPEEYLHQANIKKLPQKAARGAPSKPTCKGRLHLLKFGNTLMHLNFMVSPTSYNTMYFQALFNNDKALLEVLEGAMKNKGYGPLVPCTTVQNCTSVKVNCESHHRSPNGSMTMTELHRLPCTSSITIYEPLPDYWSSCPYVLIVCKGVHTHPVPIPARTPSSIVDDLIKFLTHLDDLPNLTARRLLGNEAAKFFLKRQLPNLAKPSFSDLHPSLGNLDHMQVYIDRAIISVHPHGTGWEGLLHLKMAQDASRAVTDRYIQYAQEIQLQRNPDDVEDTQLLGQVADPNVLRLIICIKSENSLRLARDARHIQSDISFKRVTGWLEFELGGFDRVNMLAVVYARAYLNRQTAEAHKIMLLEIDRIVYEDTGKHIQYRHLHSTSRDDIEFPGILSWSVDQHRGQAKGIGEYLQAVAPYQKYDLYEPTKLLSELGPYEHLRRILRLCFTHYARNIQKSVVSQEVKDAMFSLHGVIHKDGTEASWQATLSFIEKEGKKAGRDWVRDKIESKFAFPALCWQVAQQIPFKVWQASDDTTNVIEGLHQDQLRDGSSLTLLGGLLRGEQYDDMRLQNLKNFKDHGVSPRYQPNNPSAQAYRMVSRQTNSKKRQFDTADIKIHEHNNKLRRIGNEMQDAREGVQEAVRKVQAGIWSQGQLERAENKVVKLETQYTKLIQESQRLKESGSGSGKVQIQQV</sequence>